<evidence type="ECO:0000256" key="1">
    <source>
        <dbReference type="ARBA" id="ARBA00004651"/>
    </source>
</evidence>
<evidence type="ECO:0000256" key="2">
    <source>
        <dbReference type="ARBA" id="ARBA00022448"/>
    </source>
</evidence>
<comment type="similarity">
    <text evidence="7">Belongs to the binding-protein-dependent transport system permease family.</text>
</comment>
<evidence type="ECO:0000313" key="10">
    <source>
        <dbReference type="Proteomes" id="UP000516046"/>
    </source>
</evidence>
<comment type="subcellular location">
    <subcellularLocation>
        <location evidence="1 7">Cell membrane</location>
        <topology evidence="1 7">Multi-pass membrane protein</topology>
    </subcellularLocation>
</comment>
<dbReference type="EMBL" id="CP060696">
    <property type="protein sequence ID" value="QNO17492.1"/>
    <property type="molecule type" value="Genomic_DNA"/>
</dbReference>
<feature type="transmembrane region" description="Helical" evidence="7">
    <location>
        <begin position="282"/>
        <end position="304"/>
    </location>
</feature>
<keyword evidence="2 7" id="KW-0813">Transport</keyword>
<dbReference type="Proteomes" id="UP000516046">
    <property type="component" value="Chromosome"/>
</dbReference>
<dbReference type="RefSeq" id="WP_212506563.1">
    <property type="nucleotide sequence ID" value="NZ_CP060696.1"/>
</dbReference>
<evidence type="ECO:0000256" key="4">
    <source>
        <dbReference type="ARBA" id="ARBA00022692"/>
    </source>
</evidence>
<feature type="transmembrane region" description="Helical" evidence="7">
    <location>
        <begin position="227"/>
        <end position="248"/>
    </location>
</feature>
<accession>A0A7G9WFN0</accession>
<evidence type="ECO:0000313" key="9">
    <source>
        <dbReference type="EMBL" id="QNO17492.1"/>
    </source>
</evidence>
<evidence type="ECO:0000259" key="8">
    <source>
        <dbReference type="PROSITE" id="PS50928"/>
    </source>
</evidence>
<dbReference type="PANTHER" id="PTHR43227">
    <property type="entry name" value="BLL4140 PROTEIN"/>
    <property type="match status" value="1"/>
</dbReference>
<gene>
    <name evidence="9" type="ORF">H6X83_11185</name>
</gene>
<dbReference type="InterPro" id="IPR000515">
    <property type="entry name" value="MetI-like"/>
</dbReference>
<dbReference type="Gene3D" id="1.10.3720.10">
    <property type="entry name" value="MetI-like"/>
    <property type="match status" value="1"/>
</dbReference>
<dbReference type="PANTHER" id="PTHR43227:SF11">
    <property type="entry name" value="BLL4140 PROTEIN"/>
    <property type="match status" value="1"/>
</dbReference>
<dbReference type="GO" id="GO:0055085">
    <property type="term" value="P:transmembrane transport"/>
    <property type="evidence" value="ECO:0007669"/>
    <property type="project" value="InterPro"/>
</dbReference>
<proteinExistence type="inferred from homology"/>
<dbReference type="KEGG" id="caml:H6X83_11185"/>
<keyword evidence="4 7" id="KW-0812">Transmembrane</keyword>
<reference evidence="9 10" key="1">
    <citation type="submission" date="2020-08" db="EMBL/GenBank/DDBJ databases">
        <authorList>
            <person name="Ren C."/>
            <person name="Gu Y."/>
            <person name="Xu Y."/>
        </authorList>
    </citation>
    <scope>NUCLEOTIDE SEQUENCE [LARGE SCALE GENOMIC DNA]</scope>
    <source>
        <strain evidence="9 10">LBM18003</strain>
    </source>
</reference>
<dbReference type="Pfam" id="PF00528">
    <property type="entry name" value="BPD_transp_1"/>
    <property type="match status" value="1"/>
</dbReference>
<keyword evidence="10" id="KW-1185">Reference proteome</keyword>
<dbReference type="PROSITE" id="PS50928">
    <property type="entry name" value="ABC_TM1"/>
    <property type="match status" value="1"/>
</dbReference>
<dbReference type="CDD" id="cd06261">
    <property type="entry name" value="TM_PBP2"/>
    <property type="match status" value="1"/>
</dbReference>
<evidence type="ECO:0000256" key="6">
    <source>
        <dbReference type="ARBA" id="ARBA00023136"/>
    </source>
</evidence>
<sequence length="314" mass="35625">MTQSVTAARKSGPGRKVKLLRIKRDWQLYTFLILPVIYFLIFKYLPMAGNIIAFRKYQPGKSMFGVKWVGLKYFQMFIQDSNFWHIFANTIVLSLETLVFTFPMPIILALLLNELRGKKFKKFVQTASYLPHFISIVMLVGLIFEFTTASGPLNHIVKSFGGSPISFMQEPKYFHSVYIISRVWQETGWGTIMYLSALTAVSPDLYEAARIDGANRWQQTLHVTLPGIRPTIVTLLILNVGGMLGIGYEQIILMYNPATYETADVISSYVYRIGLMQNSYSYAAAIGLFESIIGLILVTTANYVSRKVADTSLW</sequence>
<evidence type="ECO:0000256" key="5">
    <source>
        <dbReference type="ARBA" id="ARBA00022989"/>
    </source>
</evidence>
<dbReference type="AlphaFoldDB" id="A0A7G9WFN0"/>
<dbReference type="InterPro" id="IPR035906">
    <property type="entry name" value="MetI-like_sf"/>
</dbReference>
<keyword evidence="3" id="KW-1003">Cell membrane</keyword>
<organism evidence="9 10">
    <name type="scientific">Caproicibacterium amylolyticum</name>
    <dbReference type="NCBI Taxonomy" id="2766537"/>
    <lineage>
        <taxon>Bacteria</taxon>
        <taxon>Bacillati</taxon>
        <taxon>Bacillota</taxon>
        <taxon>Clostridia</taxon>
        <taxon>Eubacteriales</taxon>
        <taxon>Oscillospiraceae</taxon>
        <taxon>Caproicibacterium</taxon>
    </lineage>
</organism>
<evidence type="ECO:0000256" key="7">
    <source>
        <dbReference type="RuleBase" id="RU363032"/>
    </source>
</evidence>
<name>A0A7G9WFN0_9FIRM</name>
<keyword evidence="5 7" id="KW-1133">Transmembrane helix</keyword>
<feature type="domain" description="ABC transmembrane type-1" evidence="8">
    <location>
        <begin position="87"/>
        <end position="301"/>
    </location>
</feature>
<protein>
    <submittedName>
        <fullName evidence="9">Sugar ABC transporter permease</fullName>
    </submittedName>
</protein>
<dbReference type="SUPFAM" id="SSF161098">
    <property type="entry name" value="MetI-like"/>
    <property type="match status" value="1"/>
</dbReference>
<keyword evidence="6 7" id="KW-0472">Membrane</keyword>
<feature type="transmembrane region" description="Helical" evidence="7">
    <location>
        <begin position="26"/>
        <end position="45"/>
    </location>
</feature>
<dbReference type="InterPro" id="IPR050809">
    <property type="entry name" value="UgpAE/MalFG_permease"/>
</dbReference>
<dbReference type="GO" id="GO:0005886">
    <property type="term" value="C:plasma membrane"/>
    <property type="evidence" value="ECO:0007669"/>
    <property type="project" value="UniProtKB-SubCell"/>
</dbReference>
<feature type="transmembrane region" description="Helical" evidence="7">
    <location>
        <begin position="123"/>
        <end position="144"/>
    </location>
</feature>
<evidence type="ECO:0000256" key="3">
    <source>
        <dbReference type="ARBA" id="ARBA00022475"/>
    </source>
</evidence>
<feature type="transmembrane region" description="Helical" evidence="7">
    <location>
        <begin position="86"/>
        <end position="111"/>
    </location>
</feature>